<accession>A0A1Q9DGM7</accession>
<dbReference type="AlphaFoldDB" id="A0A1Q9DGM7"/>
<evidence type="ECO:0000256" key="1">
    <source>
        <dbReference type="SAM" id="MobiDB-lite"/>
    </source>
</evidence>
<organism evidence="2 3">
    <name type="scientific">Symbiodinium microadriaticum</name>
    <name type="common">Dinoflagellate</name>
    <name type="synonym">Zooxanthella microadriatica</name>
    <dbReference type="NCBI Taxonomy" id="2951"/>
    <lineage>
        <taxon>Eukaryota</taxon>
        <taxon>Sar</taxon>
        <taxon>Alveolata</taxon>
        <taxon>Dinophyceae</taxon>
        <taxon>Suessiales</taxon>
        <taxon>Symbiodiniaceae</taxon>
        <taxon>Symbiodinium</taxon>
    </lineage>
</organism>
<feature type="region of interest" description="Disordered" evidence="1">
    <location>
        <begin position="268"/>
        <end position="288"/>
    </location>
</feature>
<comment type="caution">
    <text evidence="2">The sequence shown here is derived from an EMBL/GenBank/DDBJ whole genome shotgun (WGS) entry which is preliminary data.</text>
</comment>
<dbReference type="InterPro" id="IPR001611">
    <property type="entry name" value="Leu-rich_rpt"/>
</dbReference>
<evidence type="ECO:0000313" key="2">
    <source>
        <dbReference type="EMBL" id="OLP94303.1"/>
    </source>
</evidence>
<dbReference type="SUPFAM" id="SSF52047">
    <property type="entry name" value="RNI-like"/>
    <property type="match status" value="1"/>
</dbReference>
<sequence>MRVESSWETLWRLKHDRRGDGHANRANRVPAASIRSSSCAMVEGVVGVTLHLEDFLMQQGLCQARAAAVAAAALAALPSRDDACSPSEVSLASQRLRFIWVLLPEFLERPTSVAAAAGASRAMQSFLSEQKKLRVSHLSLHPNSLMLEGDHSMHSLRPALTGCLTKVTLDSLVSVQFHMPRLLDVLALLEGFACSSCRCLRKVVDRQSRWRPRELRFELMEEDQRLYAATVADLLGSLPALQHLEGPIFSVLLRARRHAAVAARAEAATSASSAQDRGEPKAQSMPAASSTRAPCLPIVGRHIGSGLRVLHLVDLCAADLSGLLPHGAIPEGYSQHSASNPSCPNLHKLLLLNLPAAAPGLTVQVVEKFLSHAPDLKELQLDFQYFDPGFWDLEALEALVARIQVTSKISKLVLDWCRLGDAGVRCVCAALAKHTSNFCLAGNHIGDGLCREKCVESKTGVKELSLAHCELKDLTSVCEMLETPGLALTSLDLSANGFGDEEGLKLARSLQLSSIKELRLRDSQVSERMPVKTKWSWSS</sequence>
<dbReference type="OrthoDB" id="120976at2759"/>
<dbReference type="Gene3D" id="3.80.10.10">
    <property type="entry name" value="Ribonuclease Inhibitor"/>
    <property type="match status" value="1"/>
</dbReference>
<proteinExistence type="predicted"/>
<evidence type="ECO:0000313" key="3">
    <source>
        <dbReference type="Proteomes" id="UP000186817"/>
    </source>
</evidence>
<dbReference type="Pfam" id="PF13516">
    <property type="entry name" value="LRR_6"/>
    <property type="match status" value="1"/>
</dbReference>
<dbReference type="InterPro" id="IPR032675">
    <property type="entry name" value="LRR_dom_sf"/>
</dbReference>
<dbReference type="EMBL" id="LSRX01000548">
    <property type="protein sequence ID" value="OLP94303.1"/>
    <property type="molecule type" value="Genomic_DNA"/>
</dbReference>
<dbReference type="Proteomes" id="UP000186817">
    <property type="component" value="Unassembled WGS sequence"/>
</dbReference>
<gene>
    <name evidence="2" type="ORF">AK812_SmicGene23701</name>
</gene>
<reference evidence="2 3" key="1">
    <citation type="submission" date="2016-02" db="EMBL/GenBank/DDBJ databases">
        <title>Genome analysis of coral dinoflagellate symbionts highlights evolutionary adaptations to a symbiotic lifestyle.</title>
        <authorList>
            <person name="Aranda M."/>
            <person name="Li Y."/>
            <person name="Liew Y.J."/>
            <person name="Baumgarten S."/>
            <person name="Simakov O."/>
            <person name="Wilson M."/>
            <person name="Piel J."/>
            <person name="Ashoor H."/>
            <person name="Bougouffa S."/>
            <person name="Bajic V.B."/>
            <person name="Ryu T."/>
            <person name="Ravasi T."/>
            <person name="Bayer T."/>
            <person name="Micklem G."/>
            <person name="Kim H."/>
            <person name="Bhak J."/>
            <person name="Lajeunesse T.C."/>
            <person name="Voolstra C.R."/>
        </authorList>
    </citation>
    <scope>NUCLEOTIDE SEQUENCE [LARGE SCALE GENOMIC DNA]</scope>
    <source>
        <strain evidence="2 3">CCMP2467</strain>
    </source>
</reference>
<name>A0A1Q9DGM7_SYMMI</name>
<protein>
    <submittedName>
        <fullName evidence="2">Uncharacterized protein</fullName>
    </submittedName>
</protein>
<keyword evidence="3" id="KW-1185">Reference proteome</keyword>